<accession>A0ABQ9CJT7</accession>
<evidence type="ECO:0000313" key="2">
    <source>
        <dbReference type="Proteomes" id="UP001145742"/>
    </source>
</evidence>
<gene>
    <name evidence="1" type="ORF">WISP_00211</name>
</gene>
<proteinExistence type="predicted"/>
<dbReference type="Proteomes" id="UP001145742">
    <property type="component" value="Unassembled WGS sequence"/>
</dbReference>
<sequence>MRTLLCWAGHVSMMEDHCLLKIVLHGELATGCHKRRAPKRRYKDSLKEYLSLGHFDCHQWSTLAPIGIHEDTPFMTLLLHLRMQAESVLRKTVTQKEPFLANIAKGDVPLCLL</sequence>
<protein>
    <submittedName>
        <fullName evidence="1">Uncharacterized protein</fullName>
    </submittedName>
</protein>
<comment type="caution">
    <text evidence="1">The sequence shown here is derived from an EMBL/GenBank/DDBJ whole genome shotgun (WGS) entry which is preliminary data.</text>
</comment>
<organism evidence="1 2">
    <name type="scientific">Willisornis vidua</name>
    <name type="common">Xingu scale-backed antbird</name>
    <dbReference type="NCBI Taxonomy" id="1566151"/>
    <lineage>
        <taxon>Eukaryota</taxon>
        <taxon>Metazoa</taxon>
        <taxon>Chordata</taxon>
        <taxon>Craniata</taxon>
        <taxon>Vertebrata</taxon>
        <taxon>Euteleostomi</taxon>
        <taxon>Archelosauria</taxon>
        <taxon>Archosauria</taxon>
        <taxon>Dinosauria</taxon>
        <taxon>Saurischia</taxon>
        <taxon>Theropoda</taxon>
        <taxon>Coelurosauria</taxon>
        <taxon>Aves</taxon>
        <taxon>Neognathae</taxon>
        <taxon>Neoaves</taxon>
        <taxon>Telluraves</taxon>
        <taxon>Australaves</taxon>
        <taxon>Passeriformes</taxon>
        <taxon>Thamnophilidae</taxon>
        <taxon>Willisornis</taxon>
    </lineage>
</organism>
<dbReference type="EMBL" id="WHWB01036499">
    <property type="protein sequence ID" value="KAJ7400362.1"/>
    <property type="molecule type" value="Genomic_DNA"/>
</dbReference>
<keyword evidence="2" id="KW-1185">Reference proteome</keyword>
<reference evidence="1" key="1">
    <citation type="submission" date="2019-10" db="EMBL/GenBank/DDBJ databases">
        <authorList>
            <person name="Soares A.E.R."/>
            <person name="Aleixo A."/>
            <person name="Schneider P."/>
            <person name="Miyaki C.Y."/>
            <person name="Schneider M.P."/>
            <person name="Mello C."/>
            <person name="Vasconcelos A.T.R."/>
        </authorList>
    </citation>
    <scope>NUCLEOTIDE SEQUENCE</scope>
    <source>
        <tissue evidence="1">Muscle</tissue>
    </source>
</reference>
<evidence type="ECO:0000313" key="1">
    <source>
        <dbReference type="EMBL" id="KAJ7400362.1"/>
    </source>
</evidence>
<name>A0ABQ9CJT7_9PASS</name>